<proteinExistence type="predicted"/>
<dbReference type="AlphaFoldDB" id="A0A6A5YVP0"/>
<reference evidence="1" key="1">
    <citation type="journal article" date="2020" name="Stud. Mycol.">
        <title>101 Dothideomycetes genomes: a test case for predicting lifestyles and emergence of pathogens.</title>
        <authorList>
            <person name="Haridas S."/>
            <person name="Albert R."/>
            <person name="Binder M."/>
            <person name="Bloem J."/>
            <person name="Labutti K."/>
            <person name="Salamov A."/>
            <person name="Andreopoulos B."/>
            <person name="Baker S."/>
            <person name="Barry K."/>
            <person name="Bills G."/>
            <person name="Bluhm B."/>
            <person name="Cannon C."/>
            <person name="Castanera R."/>
            <person name="Culley D."/>
            <person name="Daum C."/>
            <person name="Ezra D."/>
            <person name="Gonzalez J."/>
            <person name="Henrissat B."/>
            <person name="Kuo A."/>
            <person name="Liang C."/>
            <person name="Lipzen A."/>
            <person name="Lutzoni F."/>
            <person name="Magnuson J."/>
            <person name="Mondo S."/>
            <person name="Nolan M."/>
            <person name="Ohm R."/>
            <person name="Pangilinan J."/>
            <person name="Park H.-J."/>
            <person name="Ramirez L."/>
            <person name="Alfaro M."/>
            <person name="Sun H."/>
            <person name="Tritt A."/>
            <person name="Yoshinaga Y."/>
            <person name="Zwiers L.-H."/>
            <person name="Turgeon B."/>
            <person name="Goodwin S."/>
            <person name="Spatafora J."/>
            <person name="Crous P."/>
            <person name="Grigoriev I."/>
        </authorList>
    </citation>
    <scope>NUCLEOTIDE SEQUENCE</scope>
    <source>
        <strain evidence="1">CBS 627.86</strain>
    </source>
</reference>
<accession>A0A6A5YVP0</accession>
<protein>
    <recommendedName>
        <fullName evidence="3">Fucose-specific lectin</fullName>
    </recommendedName>
</protein>
<evidence type="ECO:0000313" key="1">
    <source>
        <dbReference type="EMBL" id="KAF2110943.1"/>
    </source>
</evidence>
<gene>
    <name evidence="1" type="ORF">BDV96DRAFT_650547</name>
</gene>
<evidence type="ECO:0000313" key="2">
    <source>
        <dbReference type="Proteomes" id="UP000799770"/>
    </source>
</evidence>
<sequence length="177" mass="19297">MGSLPTTSPVPNTQTMADMKNVAAVDFAGQSYLFFVDGSQISFYVGPAASESKGSYNRYSFNLPKVQTHPDFYKIAAVSWKTSNGAELRLYFANTDGELVELTRSSGPNGVSDWGWGKLQAEDYKLDPASSGLSAVVNDTMTRLYYTPPKGKTVWVASSPTVDVDWSTKVMVKLNLP</sequence>
<dbReference type="Gene3D" id="2.120.10.70">
    <property type="entry name" value="Fucose-specific lectin"/>
    <property type="match status" value="1"/>
</dbReference>
<keyword evidence="2" id="KW-1185">Reference proteome</keyword>
<organism evidence="1 2">
    <name type="scientific">Lophiotrema nucula</name>
    <dbReference type="NCBI Taxonomy" id="690887"/>
    <lineage>
        <taxon>Eukaryota</taxon>
        <taxon>Fungi</taxon>
        <taxon>Dikarya</taxon>
        <taxon>Ascomycota</taxon>
        <taxon>Pezizomycotina</taxon>
        <taxon>Dothideomycetes</taxon>
        <taxon>Pleosporomycetidae</taxon>
        <taxon>Pleosporales</taxon>
        <taxon>Lophiotremataceae</taxon>
        <taxon>Lophiotrema</taxon>
    </lineage>
</organism>
<evidence type="ECO:0008006" key="3">
    <source>
        <dbReference type="Google" id="ProtNLM"/>
    </source>
</evidence>
<dbReference type="OrthoDB" id="4652505at2759"/>
<dbReference type="Proteomes" id="UP000799770">
    <property type="component" value="Unassembled WGS sequence"/>
</dbReference>
<name>A0A6A5YVP0_9PLEO</name>
<dbReference type="EMBL" id="ML977336">
    <property type="protein sequence ID" value="KAF2110943.1"/>
    <property type="molecule type" value="Genomic_DNA"/>
</dbReference>